<proteinExistence type="inferred from homology"/>
<evidence type="ECO:0000313" key="7">
    <source>
        <dbReference type="Proteomes" id="UP001337655"/>
    </source>
</evidence>
<dbReference type="PROSITE" id="PS51891">
    <property type="entry name" value="CENP_V_GFA"/>
    <property type="match status" value="1"/>
</dbReference>
<dbReference type="AlphaFoldDB" id="A0AAV9NYE8"/>
<dbReference type="InterPro" id="IPR006913">
    <property type="entry name" value="CENP-V/GFA"/>
</dbReference>
<dbReference type="GO" id="GO:0016846">
    <property type="term" value="F:carbon-sulfur lyase activity"/>
    <property type="evidence" value="ECO:0007669"/>
    <property type="project" value="InterPro"/>
</dbReference>
<dbReference type="PANTHER" id="PTHR33337:SF43">
    <property type="entry name" value="CENP-V_GFA DOMAIN-CONTAINING PROTEIN"/>
    <property type="match status" value="1"/>
</dbReference>
<dbReference type="Gene3D" id="3.90.1590.10">
    <property type="entry name" value="glutathione-dependent formaldehyde- activating enzyme (gfa)"/>
    <property type="match status" value="1"/>
</dbReference>
<keyword evidence="2" id="KW-0479">Metal-binding</keyword>
<evidence type="ECO:0000313" key="6">
    <source>
        <dbReference type="EMBL" id="KAK5165054.1"/>
    </source>
</evidence>
<gene>
    <name evidence="6" type="ORF">LTR77_009151</name>
</gene>
<comment type="caution">
    <text evidence="6">The sequence shown here is derived from an EMBL/GenBank/DDBJ whole genome shotgun (WGS) entry which is preliminary data.</text>
</comment>
<evidence type="ECO:0000256" key="2">
    <source>
        <dbReference type="ARBA" id="ARBA00022723"/>
    </source>
</evidence>
<dbReference type="RefSeq" id="XP_064655197.1">
    <property type="nucleotide sequence ID" value="XM_064806380.1"/>
</dbReference>
<name>A0AAV9NYE8_9PEZI</name>
<evidence type="ECO:0000256" key="3">
    <source>
        <dbReference type="ARBA" id="ARBA00022833"/>
    </source>
</evidence>
<dbReference type="Proteomes" id="UP001337655">
    <property type="component" value="Unassembled WGS sequence"/>
</dbReference>
<feature type="domain" description="CENP-V/GFA" evidence="5">
    <location>
        <begin position="20"/>
        <end position="135"/>
    </location>
</feature>
<dbReference type="SUPFAM" id="SSF51316">
    <property type="entry name" value="Mss4-like"/>
    <property type="match status" value="1"/>
</dbReference>
<dbReference type="InterPro" id="IPR011057">
    <property type="entry name" value="Mss4-like_sf"/>
</dbReference>
<dbReference type="EMBL" id="JAVRRT010000017">
    <property type="protein sequence ID" value="KAK5165054.1"/>
    <property type="molecule type" value="Genomic_DNA"/>
</dbReference>
<keyword evidence="3" id="KW-0862">Zinc</keyword>
<accession>A0AAV9NYE8</accession>
<evidence type="ECO:0000256" key="1">
    <source>
        <dbReference type="ARBA" id="ARBA00005495"/>
    </source>
</evidence>
<dbReference type="GO" id="GO:0046872">
    <property type="term" value="F:metal ion binding"/>
    <property type="evidence" value="ECO:0007669"/>
    <property type="project" value="UniProtKB-KW"/>
</dbReference>
<comment type="similarity">
    <text evidence="1">Belongs to the Gfa family.</text>
</comment>
<dbReference type="PANTHER" id="PTHR33337">
    <property type="entry name" value="GFA DOMAIN-CONTAINING PROTEIN"/>
    <property type="match status" value="1"/>
</dbReference>
<keyword evidence="4" id="KW-0456">Lyase</keyword>
<evidence type="ECO:0000256" key="4">
    <source>
        <dbReference type="ARBA" id="ARBA00023239"/>
    </source>
</evidence>
<dbReference type="GeneID" id="89930483"/>
<sequence>MPNLTGDPADHTTESLNDGMTGSCLCGAIKVTVTQQDLFTKPSGHTCHCKNCRQFTGSAFATVLMVPKENVELSDPKRYLKSYTDNDTASGDALRRSFCSNCGSSVGEFVDEESDEKNVFLNTGIFPRIPTPAFELFTKHRHGWVEQVQGAAQHDFLRKPFKT</sequence>
<keyword evidence="7" id="KW-1185">Reference proteome</keyword>
<organism evidence="6 7">
    <name type="scientific">Saxophila tyrrhenica</name>
    <dbReference type="NCBI Taxonomy" id="1690608"/>
    <lineage>
        <taxon>Eukaryota</taxon>
        <taxon>Fungi</taxon>
        <taxon>Dikarya</taxon>
        <taxon>Ascomycota</taxon>
        <taxon>Pezizomycotina</taxon>
        <taxon>Dothideomycetes</taxon>
        <taxon>Dothideomycetidae</taxon>
        <taxon>Mycosphaerellales</taxon>
        <taxon>Extremaceae</taxon>
        <taxon>Saxophila</taxon>
    </lineage>
</organism>
<dbReference type="Pfam" id="PF04828">
    <property type="entry name" value="GFA"/>
    <property type="match status" value="1"/>
</dbReference>
<protein>
    <recommendedName>
        <fullName evidence="5">CENP-V/GFA domain-containing protein</fullName>
    </recommendedName>
</protein>
<evidence type="ECO:0000259" key="5">
    <source>
        <dbReference type="PROSITE" id="PS51891"/>
    </source>
</evidence>
<reference evidence="6 7" key="1">
    <citation type="submission" date="2023-08" db="EMBL/GenBank/DDBJ databases">
        <title>Black Yeasts Isolated from many extreme environments.</title>
        <authorList>
            <person name="Coleine C."/>
            <person name="Stajich J.E."/>
            <person name="Selbmann L."/>
        </authorList>
    </citation>
    <scope>NUCLEOTIDE SEQUENCE [LARGE SCALE GENOMIC DNA]</scope>
    <source>
        <strain evidence="6 7">CCFEE 5935</strain>
    </source>
</reference>